<keyword evidence="2" id="KW-0472">Membrane</keyword>
<accession>G0R1F6</accession>
<name>G0R1F6_ICHMU</name>
<organism evidence="3 4">
    <name type="scientific">Ichthyophthirius multifiliis</name>
    <name type="common">White spot disease agent</name>
    <name type="synonym">Ich</name>
    <dbReference type="NCBI Taxonomy" id="5932"/>
    <lineage>
        <taxon>Eukaryota</taxon>
        <taxon>Sar</taxon>
        <taxon>Alveolata</taxon>
        <taxon>Ciliophora</taxon>
        <taxon>Intramacronucleata</taxon>
        <taxon>Oligohymenophorea</taxon>
        <taxon>Hymenostomatida</taxon>
        <taxon>Ophryoglenina</taxon>
        <taxon>Ichthyophthirius</taxon>
    </lineage>
</organism>
<protein>
    <submittedName>
        <fullName evidence="3">Uncharacterized protein</fullName>
    </submittedName>
</protein>
<evidence type="ECO:0000313" key="3">
    <source>
        <dbReference type="EMBL" id="EGR28713.1"/>
    </source>
</evidence>
<dbReference type="EMBL" id="GL984215">
    <property type="protein sequence ID" value="EGR28713.1"/>
    <property type="molecule type" value="Genomic_DNA"/>
</dbReference>
<keyword evidence="2" id="KW-1133">Transmembrane helix</keyword>
<feature type="transmembrane region" description="Helical" evidence="2">
    <location>
        <begin position="314"/>
        <end position="336"/>
    </location>
</feature>
<dbReference type="AlphaFoldDB" id="G0R1F6"/>
<keyword evidence="1" id="KW-0175">Coiled coil</keyword>
<evidence type="ECO:0000256" key="1">
    <source>
        <dbReference type="SAM" id="Coils"/>
    </source>
</evidence>
<dbReference type="GeneID" id="14904798"/>
<sequence length="670" mass="80260">MHNIKKLDFFGTLIYIRYKNDYKNKTYLGSIISLGIIMILIAQTYYEMNDIVNKYNPVVTQNEIYKSDQQKFILNQENLTILFSIENNQNNLINDNQYFQFEAFQYIKKIILNENSEVKDQITQKIQLKISSCENIKFNNEYYDNLNFKNKMFCFNYEDNNQQIPYIQGDQELDNYSSIKIYIKKCKNEINDKCKSDQEIQEYINDSKFNVYFNKIVASPYNFTNPFQQHIQKNQFYINNGQKKEIQMKFKNNYVLSDIGMFFQDKKETKKTLFTQFCEQIDASDNQQFLSFELQMESNMSIIFDRKYKKIQNLLSSVGGIAKSLVFIGYIFIFPINQLNLNINLIKQLFQFNLINISNKQNQDNQIINNSNNNKQQINNNFKESNNINIINLKNQEEQCMNIIHNNKIINNTQIQNLQSNKKRKKKENNLNNKKLQITNQTNNKFMHYTFFDYFCYYLWPFGKIGKKKKVLQYAIKKIQNQMDIIQIINKLQEIDKLKTLLLDKDQIKLFEYLPKQVISVDQNYQIIKKNQEQNLNQDDDSIQELFPDENLTYEQKASQAINSYQKIKEKNVLSYIDKKLIQYFNLEFFQQSFKKYNLNIDQIISNSIFYQKNLQNKTNKESLFKQIMYKLNDNQINADFDNIIDNEKLENEGAIQPYISKQLNTKRFL</sequence>
<keyword evidence="2" id="KW-0812">Transmembrane</keyword>
<dbReference type="InParanoid" id="G0R1F6"/>
<dbReference type="PANTHER" id="PTHR31398:SF0">
    <property type="entry name" value="MEIOTIC NUCLEAR DIVISION PROTEIN 1 HOMOLOG"/>
    <property type="match status" value="1"/>
</dbReference>
<evidence type="ECO:0000313" key="4">
    <source>
        <dbReference type="Proteomes" id="UP000008983"/>
    </source>
</evidence>
<dbReference type="GO" id="GO:0005634">
    <property type="term" value="C:nucleus"/>
    <property type="evidence" value="ECO:0007669"/>
    <property type="project" value="TreeGrafter"/>
</dbReference>
<proteinExistence type="predicted"/>
<dbReference type="OMA" id="FEGQKQQ"/>
<dbReference type="eggNOG" id="ENOG502R2P5">
    <property type="taxonomic scope" value="Eukaryota"/>
</dbReference>
<feature type="coiled-coil region" evidence="1">
    <location>
        <begin position="415"/>
        <end position="444"/>
    </location>
</feature>
<dbReference type="PANTHER" id="PTHR31398">
    <property type="entry name" value="MEIOTIC NUCLEAR DIVISION PROTEIN 1 HOMOLOG"/>
    <property type="match status" value="1"/>
</dbReference>
<evidence type="ECO:0000256" key="2">
    <source>
        <dbReference type="SAM" id="Phobius"/>
    </source>
</evidence>
<dbReference type="RefSeq" id="XP_004029949.1">
    <property type="nucleotide sequence ID" value="XM_004029901.1"/>
</dbReference>
<feature type="transmembrane region" description="Helical" evidence="2">
    <location>
        <begin position="27"/>
        <end position="46"/>
    </location>
</feature>
<reference evidence="3 4" key="1">
    <citation type="submission" date="2011-07" db="EMBL/GenBank/DDBJ databases">
        <authorList>
            <person name="Coyne R."/>
            <person name="Brami D."/>
            <person name="Johnson J."/>
            <person name="Hostetler J."/>
            <person name="Hannick L."/>
            <person name="Clark T."/>
            <person name="Cassidy-Hanley D."/>
            <person name="Inman J."/>
        </authorList>
    </citation>
    <scope>NUCLEOTIDE SEQUENCE [LARGE SCALE GENOMIC DNA]</scope>
    <source>
        <strain evidence="3 4">G5</strain>
    </source>
</reference>
<keyword evidence="4" id="KW-1185">Reference proteome</keyword>
<gene>
    <name evidence="3" type="ORF">IMG5_170130</name>
</gene>
<dbReference type="Proteomes" id="UP000008983">
    <property type="component" value="Unassembled WGS sequence"/>
</dbReference>
<dbReference type="GO" id="GO:0007131">
    <property type="term" value="P:reciprocal meiotic recombination"/>
    <property type="evidence" value="ECO:0007669"/>
    <property type="project" value="TreeGrafter"/>
</dbReference>